<gene>
    <name evidence="1" type="ORF">POPTR_006G236900</name>
</gene>
<dbReference type="EMBL" id="CM009295">
    <property type="protein sequence ID" value="PNT33387.1"/>
    <property type="molecule type" value="Genomic_DNA"/>
</dbReference>
<dbReference type="AlphaFoldDB" id="U5GC53"/>
<name>U5GC53_POPTR</name>
<dbReference type="Proteomes" id="UP000006729">
    <property type="component" value="Chromosome 6"/>
</dbReference>
<keyword evidence="2" id="KW-1185">Reference proteome</keyword>
<organism evidence="1 2">
    <name type="scientific">Populus trichocarpa</name>
    <name type="common">Western balsam poplar</name>
    <name type="synonym">Populus balsamifera subsp. trichocarpa</name>
    <dbReference type="NCBI Taxonomy" id="3694"/>
    <lineage>
        <taxon>Eukaryota</taxon>
        <taxon>Viridiplantae</taxon>
        <taxon>Streptophyta</taxon>
        <taxon>Embryophyta</taxon>
        <taxon>Tracheophyta</taxon>
        <taxon>Spermatophyta</taxon>
        <taxon>Magnoliopsida</taxon>
        <taxon>eudicotyledons</taxon>
        <taxon>Gunneridae</taxon>
        <taxon>Pentapetalae</taxon>
        <taxon>rosids</taxon>
        <taxon>fabids</taxon>
        <taxon>Malpighiales</taxon>
        <taxon>Salicaceae</taxon>
        <taxon>Saliceae</taxon>
        <taxon>Populus</taxon>
    </lineage>
</organism>
<reference evidence="1 2" key="1">
    <citation type="journal article" date="2006" name="Science">
        <title>The genome of black cottonwood, Populus trichocarpa (Torr. &amp; Gray).</title>
        <authorList>
            <person name="Tuskan G.A."/>
            <person name="Difazio S."/>
            <person name="Jansson S."/>
            <person name="Bohlmann J."/>
            <person name="Grigoriev I."/>
            <person name="Hellsten U."/>
            <person name="Putnam N."/>
            <person name="Ralph S."/>
            <person name="Rombauts S."/>
            <person name="Salamov A."/>
            <person name="Schein J."/>
            <person name="Sterck L."/>
            <person name="Aerts A."/>
            <person name="Bhalerao R.R."/>
            <person name="Bhalerao R.P."/>
            <person name="Blaudez D."/>
            <person name="Boerjan W."/>
            <person name="Brun A."/>
            <person name="Brunner A."/>
            <person name="Busov V."/>
            <person name="Campbell M."/>
            <person name="Carlson J."/>
            <person name="Chalot M."/>
            <person name="Chapman J."/>
            <person name="Chen G.L."/>
            <person name="Cooper D."/>
            <person name="Coutinho P.M."/>
            <person name="Couturier J."/>
            <person name="Covert S."/>
            <person name="Cronk Q."/>
            <person name="Cunningham R."/>
            <person name="Davis J."/>
            <person name="Degroeve S."/>
            <person name="Dejardin A."/>
            <person name="Depamphilis C."/>
            <person name="Detter J."/>
            <person name="Dirks B."/>
            <person name="Dubchak I."/>
            <person name="Duplessis S."/>
            <person name="Ehlting J."/>
            <person name="Ellis B."/>
            <person name="Gendler K."/>
            <person name="Goodstein D."/>
            <person name="Gribskov M."/>
            <person name="Grimwood J."/>
            <person name="Groover A."/>
            <person name="Gunter L."/>
            <person name="Hamberger B."/>
            <person name="Heinze B."/>
            <person name="Helariutta Y."/>
            <person name="Henrissat B."/>
            <person name="Holligan D."/>
            <person name="Holt R."/>
            <person name="Huang W."/>
            <person name="Islam-Faridi N."/>
            <person name="Jones S."/>
            <person name="Jones-Rhoades M."/>
            <person name="Jorgensen R."/>
            <person name="Joshi C."/>
            <person name="Kangasjarvi J."/>
            <person name="Karlsson J."/>
            <person name="Kelleher C."/>
            <person name="Kirkpatrick R."/>
            <person name="Kirst M."/>
            <person name="Kohler A."/>
            <person name="Kalluri U."/>
            <person name="Larimer F."/>
            <person name="Leebens-Mack J."/>
            <person name="Leple J.C."/>
            <person name="Locascio P."/>
            <person name="Lou Y."/>
            <person name="Lucas S."/>
            <person name="Martin F."/>
            <person name="Montanini B."/>
            <person name="Napoli C."/>
            <person name="Nelson D.R."/>
            <person name="Nelson C."/>
            <person name="Nieminen K."/>
            <person name="Nilsson O."/>
            <person name="Pereda V."/>
            <person name="Peter G."/>
            <person name="Philippe R."/>
            <person name="Pilate G."/>
            <person name="Poliakov A."/>
            <person name="Razumovskaya J."/>
            <person name="Richardson P."/>
            <person name="Rinaldi C."/>
            <person name="Ritland K."/>
            <person name="Rouze P."/>
            <person name="Ryaboy D."/>
            <person name="Schmutz J."/>
            <person name="Schrader J."/>
            <person name="Segerman B."/>
            <person name="Shin H."/>
            <person name="Siddiqui A."/>
            <person name="Sterky F."/>
            <person name="Terry A."/>
            <person name="Tsai C.J."/>
            <person name="Uberbacher E."/>
            <person name="Unneberg P."/>
            <person name="Vahala J."/>
            <person name="Wall K."/>
            <person name="Wessler S."/>
            <person name="Yang G."/>
            <person name="Yin T."/>
            <person name="Douglas C."/>
            <person name="Marra M."/>
            <person name="Sandberg G."/>
            <person name="Van de Peer Y."/>
            <person name="Rokhsar D."/>
        </authorList>
    </citation>
    <scope>NUCLEOTIDE SEQUENCE [LARGE SCALE GENOMIC DNA]</scope>
    <source>
        <strain evidence="2">cv. Nisqually</strain>
    </source>
</reference>
<dbReference type="InParanoid" id="U5GC53"/>
<accession>U5GC53</accession>
<proteinExistence type="predicted"/>
<evidence type="ECO:0000313" key="1">
    <source>
        <dbReference type="EMBL" id="PNT33387.1"/>
    </source>
</evidence>
<evidence type="ECO:0000313" key="2">
    <source>
        <dbReference type="Proteomes" id="UP000006729"/>
    </source>
</evidence>
<protein>
    <submittedName>
        <fullName evidence="1">Uncharacterized protein</fullName>
    </submittedName>
</protein>
<sequence length="72" mass="8179">MPAAKEEIHKNVHGDLLKPHQFLTFLARPNSKDDTSNVSAAQSGFESLKINPFLERHIHQRTSSSIKEHTFL</sequence>
<dbReference type="HOGENOM" id="CLU_2726948_0_0_1"/>